<feature type="transmembrane region" description="Helical" evidence="6">
    <location>
        <begin position="165"/>
        <end position="188"/>
    </location>
</feature>
<dbReference type="InterPro" id="IPR052337">
    <property type="entry name" value="SAT4-like"/>
</dbReference>
<evidence type="ECO:0000256" key="5">
    <source>
        <dbReference type="ARBA" id="ARBA00038359"/>
    </source>
</evidence>
<feature type="transmembrane region" description="Helical" evidence="6">
    <location>
        <begin position="15"/>
        <end position="35"/>
    </location>
</feature>
<feature type="transmembrane region" description="Helical" evidence="6">
    <location>
        <begin position="55"/>
        <end position="76"/>
    </location>
</feature>
<feature type="transmembrane region" description="Helical" evidence="6">
    <location>
        <begin position="200"/>
        <end position="226"/>
    </location>
</feature>
<comment type="similarity">
    <text evidence="5">Belongs to the SAT4 family.</text>
</comment>
<accession>A0A9P9IG98</accession>
<evidence type="ECO:0000256" key="4">
    <source>
        <dbReference type="ARBA" id="ARBA00023136"/>
    </source>
</evidence>
<dbReference type="PANTHER" id="PTHR33048:SF146">
    <property type="entry name" value="INTEGRAL MEMBRANE PROTEIN"/>
    <property type="match status" value="1"/>
</dbReference>
<organism evidence="8 9">
    <name type="scientific">Dendryphion nanum</name>
    <dbReference type="NCBI Taxonomy" id="256645"/>
    <lineage>
        <taxon>Eukaryota</taxon>
        <taxon>Fungi</taxon>
        <taxon>Dikarya</taxon>
        <taxon>Ascomycota</taxon>
        <taxon>Pezizomycotina</taxon>
        <taxon>Dothideomycetes</taxon>
        <taxon>Pleosporomycetidae</taxon>
        <taxon>Pleosporales</taxon>
        <taxon>Torulaceae</taxon>
        <taxon>Dendryphion</taxon>
    </lineage>
</organism>
<keyword evidence="9" id="KW-1185">Reference proteome</keyword>
<comment type="subcellular location">
    <subcellularLocation>
        <location evidence="1">Membrane</location>
        <topology evidence="1">Multi-pass membrane protein</topology>
    </subcellularLocation>
</comment>
<dbReference type="GO" id="GO:0016020">
    <property type="term" value="C:membrane"/>
    <property type="evidence" value="ECO:0007669"/>
    <property type="project" value="UniProtKB-SubCell"/>
</dbReference>
<evidence type="ECO:0000256" key="3">
    <source>
        <dbReference type="ARBA" id="ARBA00022989"/>
    </source>
</evidence>
<evidence type="ECO:0000313" key="9">
    <source>
        <dbReference type="Proteomes" id="UP000700596"/>
    </source>
</evidence>
<gene>
    <name evidence="8" type="ORF">B0J11DRAFT_80055</name>
</gene>
<evidence type="ECO:0000256" key="2">
    <source>
        <dbReference type="ARBA" id="ARBA00022692"/>
    </source>
</evidence>
<protein>
    <recommendedName>
        <fullName evidence="7">Rhodopsin domain-containing protein</fullName>
    </recommendedName>
</protein>
<evidence type="ECO:0000259" key="7">
    <source>
        <dbReference type="Pfam" id="PF20684"/>
    </source>
</evidence>
<dbReference type="InterPro" id="IPR049326">
    <property type="entry name" value="Rhodopsin_dom_fungi"/>
</dbReference>
<proteinExistence type="inferred from homology"/>
<evidence type="ECO:0000256" key="6">
    <source>
        <dbReference type="SAM" id="Phobius"/>
    </source>
</evidence>
<feature type="domain" description="Rhodopsin" evidence="7">
    <location>
        <begin position="169"/>
        <end position="265"/>
    </location>
</feature>
<keyword evidence="3 6" id="KW-1133">Transmembrane helix</keyword>
<keyword evidence="2 6" id="KW-0812">Transmembrane</keyword>
<dbReference type="Proteomes" id="UP000700596">
    <property type="component" value="Unassembled WGS sequence"/>
</dbReference>
<name>A0A9P9IG98_9PLEO</name>
<feature type="transmembrane region" description="Helical" evidence="6">
    <location>
        <begin position="129"/>
        <end position="153"/>
    </location>
</feature>
<dbReference type="PANTHER" id="PTHR33048">
    <property type="entry name" value="PTH11-LIKE INTEGRAL MEMBRANE PROTEIN (AFU_ORTHOLOGUE AFUA_5G11245)"/>
    <property type="match status" value="1"/>
</dbReference>
<dbReference type="OrthoDB" id="5429740at2759"/>
<comment type="caution">
    <text evidence="8">The sequence shown here is derived from an EMBL/GenBank/DDBJ whole genome shotgun (WGS) entry which is preliminary data.</text>
</comment>
<feature type="transmembrane region" description="Helical" evidence="6">
    <location>
        <begin position="96"/>
        <end position="117"/>
    </location>
</feature>
<evidence type="ECO:0000313" key="8">
    <source>
        <dbReference type="EMBL" id="KAH7118907.1"/>
    </source>
</evidence>
<feature type="domain" description="Rhodopsin" evidence="7">
    <location>
        <begin position="33"/>
        <end position="152"/>
    </location>
</feature>
<dbReference type="AlphaFoldDB" id="A0A9P9IG98"/>
<reference evidence="8" key="1">
    <citation type="journal article" date="2021" name="Nat. Commun.">
        <title>Genetic determinants of endophytism in the Arabidopsis root mycobiome.</title>
        <authorList>
            <person name="Mesny F."/>
            <person name="Miyauchi S."/>
            <person name="Thiergart T."/>
            <person name="Pickel B."/>
            <person name="Atanasova L."/>
            <person name="Karlsson M."/>
            <person name="Huettel B."/>
            <person name="Barry K.W."/>
            <person name="Haridas S."/>
            <person name="Chen C."/>
            <person name="Bauer D."/>
            <person name="Andreopoulos W."/>
            <person name="Pangilinan J."/>
            <person name="LaButti K."/>
            <person name="Riley R."/>
            <person name="Lipzen A."/>
            <person name="Clum A."/>
            <person name="Drula E."/>
            <person name="Henrissat B."/>
            <person name="Kohler A."/>
            <person name="Grigoriev I.V."/>
            <person name="Martin F.M."/>
            <person name="Hacquard S."/>
        </authorList>
    </citation>
    <scope>NUCLEOTIDE SEQUENCE</scope>
    <source>
        <strain evidence="8">MPI-CAGE-CH-0243</strain>
    </source>
</reference>
<evidence type="ECO:0000256" key="1">
    <source>
        <dbReference type="ARBA" id="ARBA00004141"/>
    </source>
</evidence>
<sequence length="330" mass="36567">MGANNSVPAVYDAPAYTLLVLDIVLITVAISGRLVSRRIMKAAPEADDYLAYTAYLANIALLMSGLILAASGALNIDQLSIQNDRDRRFVRNAYNALAVLYVFSITLIKCSILFLYRRTFTMLTAWFRYAWWTMFILTFFWTATCFILLVFQATGKLPKGGFARLGISITGVTNAISDFVILGLPAVMIARMRLQWKQKIAVTSIFLIGGIASVVSFVRGTMFFIYRDHRLNKAYQNYLDIVLTATEASASLMCACLPLTKPIVARITTWLQKIRGKDTGHQGWTTISASDNSMRSGLGRHVTDRIVTNGGDHDIQLLTVIPPAHGKGTY</sequence>
<keyword evidence="4 6" id="KW-0472">Membrane</keyword>
<dbReference type="Pfam" id="PF20684">
    <property type="entry name" value="Fung_rhodopsin"/>
    <property type="match status" value="2"/>
</dbReference>
<dbReference type="EMBL" id="JAGMWT010000012">
    <property type="protein sequence ID" value="KAH7118907.1"/>
    <property type="molecule type" value="Genomic_DNA"/>
</dbReference>